<protein>
    <recommendedName>
        <fullName evidence="4">DUF2797 domain-containing protein</fullName>
    </recommendedName>
</protein>
<evidence type="ECO:0000313" key="2">
    <source>
        <dbReference type="EMBL" id="MBB6437190.1"/>
    </source>
</evidence>
<accession>A0A7X0LQL8</accession>
<dbReference type="EMBL" id="JACHEM010000009">
    <property type="protein sequence ID" value="MBB6437190.1"/>
    <property type="molecule type" value="Genomic_DNA"/>
</dbReference>
<dbReference type="RefSeq" id="WP_185032314.1">
    <property type="nucleotide sequence ID" value="NZ_BNBN01000003.1"/>
</dbReference>
<dbReference type="Proteomes" id="UP000540423">
    <property type="component" value="Unassembled WGS sequence"/>
</dbReference>
<evidence type="ECO:0000313" key="3">
    <source>
        <dbReference type="Proteomes" id="UP000540423"/>
    </source>
</evidence>
<keyword evidence="3" id="KW-1185">Reference proteome</keyword>
<evidence type="ECO:0000256" key="1">
    <source>
        <dbReference type="SAM" id="MobiDB-lite"/>
    </source>
</evidence>
<dbReference type="AlphaFoldDB" id="A0A7X0LQL8"/>
<organism evidence="2 3">
    <name type="scientific">Streptomyces candidus</name>
    <dbReference type="NCBI Taxonomy" id="67283"/>
    <lineage>
        <taxon>Bacteria</taxon>
        <taxon>Bacillati</taxon>
        <taxon>Actinomycetota</taxon>
        <taxon>Actinomycetes</taxon>
        <taxon>Kitasatosporales</taxon>
        <taxon>Streptomycetaceae</taxon>
        <taxon>Streptomyces</taxon>
    </lineage>
</organism>
<reference evidence="2 3" key="1">
    <citation type="submission" date="2020-08" db="EMBL/GenBank/DDBJ databases">
        <title>Genomic Encyclopedia of Type Strains, Phase IV (KMG-IV): sequencing the most valuable type-strain genomes for metagenomic binning, comparative biology and taxonomic classification.</title>
        <authorList>
            <person name="Goeker M."/>
        </authorList>
    </citation>
    <scope>NUCLEOTIDE SEQUENCE [LARGE SCALE GENOMIC DNA]</scope>
    <source>
        <strain evidence="2 3">DSM 40141</strain>
    </source>
</reference>
<dbReference type="Pfam" id="PF10977">
    <property type="entry name" value="DUF2797"/>
    <property type="match status" value="1"/>
</dbReference>
<comment type="caution">
    <text evidence="2">The sequence shown here is derived from an EMBL/GenBank/DDBJ whole genome shotgun (WGS) entry which is preliminary data.</text>
</comment>
<dbReference type="InterPro" id="IPR021246">
    <property type="entry name" value="DUF2797"/>
</dbReference>
<sequence length="317" mass="32373">MERQWRSAGVGWAGGEPALRWEPGAGATGAGPVSPLSYGAAPGGGNAYGREIGFRVVGERRCVGVRGNACPYAAPVAGRATQAQCADCARLDRSRSVAADTMADDPRPYAVYLAWFGPGMVKVGITREDRGPARLLEQGAVAFSRLGRGPLMAARRCEELLRAGLGVPDRIPYAKKRAIRAALPGPAERAAEVEALHARAAGLAGWPEALEVVACEVADHAGVFGLDGLVAAGGVAGVVRELVAGGSVAGRVVAVAGPDLHLEVESAGASGAPGAVVVDSRLLAGWGLERGDTGDGVTVPVKWVEKGTETGVQEGLF</sequence>
<evidence type="ECO:0008006" key="4">
    <source>
        <dbReference type="Google" id="ProtNLM"/>
    </source>
</evidence>
<feature type="region of interest" description="Disordered" evidence="1">
    <location>
        <begin position="1"/>
        <end position="26"/>
    </location>
</feature>
<name>A0A7X0LQL8_9ACTN</name>
<proteinExistence type="predicted"/>
<gene>
    <name evidence="2" type="ORF">HNQ79_003673</name>
</gene>